<evidence type="ECO:0000313" key="2">
    <source>
        <dbReference type="Proteomes" id="UP001234202"/>
    </source>
</evidence>
<name>A0ACC2X7W5_9TREE</name>
<sequence>MLSQILFILYTPSASIDNFDHVEFTRLRAEVLHWPNTLPPQLIFTPDASSTRAGELLRVFYIPLVLLLYRPWLPLGRTSFAMFRAYDVAPEEWTVLVRHSQIAIDWLSVNGAPILDIWWFVVVIGFVWSALMQFYAACLNDDVVALSYLARAMSMATSWAQPADSHVEDDGHSDGEFRLKIVTLLELMHQVAHRRIRMSQAMRSQNGNIPPSAAAFAIPESSERTVPFASMTDAVVQNNDSDYAIPTLSANDQFDWPLADFSLEGNASSEEFWNSMMALMEDTLF</sequence>
<organism evidence="1 2">
    <name type="scientific">Naganishia onofrii</name>
    <dbReference type="NCBI Taxonomy" id="1851511"/>
    <lineage>
        <taxon>Eukaryota</taxon>
        <taxon>Fungi</taxon>
        <taxon>Dikarya</taxon>
        <taxon>Basidiomycota</taxon>
        <taxon>Agaricomycotina</taxon>
        <taxon>Tremellomycetes</taxon>
        <taxon>Filobasidiales</taxon>
        <taxon>Filobasidiaceae</taxon>
        <taxon>Naganishia</taxon>
    </lineage>
</organism>
<keyword evidence="2" id="KW-1185">Reference proteome</keyword>
<dbReference type="Proteomes" id="UP001234202">
    <property type="component" value="Unassembled WGS sequence"/>
</dbReference>
<evidence type="ECO:0000313" key="1">
    <source>
        <dbReference type="EMBL" id="KAJ9119992.1"/>
    </source>
</evidence>
<proteinExistence type="predicted"/>
<protein>
    <submittedName>
        <fullName evidence="1">Uncharacterized protein</fullName>
    </submittedName>
</protein>
<comment type="caution">
    <text evidence="1">The sequence shown here is derived from an EMBL/GenBank/DDBJ whole genome shotgun (WGS) entry which is preliminary data.</text>
</comment>
<reference evidence="1" key="1">
    <citation type="submission" date="2023-04" db="EMBL/GenBank/DDBJ databases">
        <title>Draft Genome sequencing of Naganishia species isolated from polar environments using Oxford Nanopore Technology.</title>
        <authorList>
            <person name="Leo P."/>
            <person name="Venkateswaran K."/>
        </authorList>
    </citation>
    <scope>NUCLEOTIDE SEQUENCE</scope>
    <source>
        <strain evidence="1">DBVPG 5303</strain>
    </source>
</reference>
<accession>A0ACC2X7W5</accession>
<gene>
    <name evidence="1" type="ORF">QFC24_005475</name>
</gene>
<dbReference type="EMBL" id="JASBWV010000022">
    <property type="protein sequence ID" value="KAJ9119992.1"/>
    <property type="molecule type" value="Genomic_DNA"/>
</dbReference>